<dbReference type="Gene3D" id="3.40.109.10">
    <property type="entry name" value="NADH Oxidase"/>
    <property type="match status" value="1"/>
</dbReference>
<protein>
    <recommendedName>
        <fullName evidence="1">Putative nitroreductase TM1586 domain-containing protein</fullName>
    </recommendedName>
</protein>
<feature type="domain" description="Putative nitroreductase TM1586" evidence="1">
    <location>
        <begin position="5"/>
        <end position="215"/>
    </location>
</feature>
<dbReference type="eggNOG" id="COG0778">
    <property type="taxonomic scope" value="Bacteria"/>
</dbReference>
<dbReference type="EMBL" id="CP002541">
    <property type="protein sequence ID" value="ADY13369.1"/>
    <property type="molecule type" value="Genomic_DNA"/>
</dbReference>
<reference evidence="3" key="1">
    <citation type="submission" date="2011-02" db="EMBL/GenBank/DDBJ databases">
        <title>Complete sequence of Spirochaeta sp. Buddy.</title>
        <authorList>
            <person name="Lucas S."/>
            <person name="Copeland A."/>
            <person name="Lapidus A."/>
            <person name="Cheng J.-F."/>
            <person name="Goodwin L."/>
            <person name="Pitluck S."/>
            <person name="Zeytun A."/>
            <person name="Detter J.C."/>
            <person name="Han C."/>
            <person name="Tapia R."/>
            <person name="Land M."/>
            <person name="Hauser L."/>
            <person name="Kyrpides N."/>
            <person name="Ivanova N."/>
            <person name="Mikhailova N."/>
            <person name="Pagani I."/>
            <person name="Ritalahti K.M."/>
            <person name="Loeffler F.E."/>
            <person name="Woyke T."/>
        </authorList>
    </citation>
    <scope>NUCLEOTIDE SEQUENCE [LARGE SCALE GENOMIC DNA]</scope>
    <source>
        <strain evidence="3">ATCC BAA-1886 / DSM 22777 / Buddy</strain>
    </source>
</reference>
<dbReference type="AlphaFoldDB" id="F0RZ88"/>
<dbReference type="Pfam" id="PF14512">
    <property type="entry name" value="TM1586_NiRdase"/>
    <property type="match status" value="1"/>
</dbReference>
<name>F0RZ88_SPHGB</name>
<evidence type="ECO:0000313" key="3">
    <source>
        <dbReference type="Proteomes" id="UP000008466"/>
    </source>
</evidence>
<dbReference type="GO" id="GO:0016491">
    <property type="term" value="F:oxidoreductase activity"/>
    <property type="evidence" value="ECO:0007669"/>
    <property type="project" value="InterPro"/>
</dbReference>
<dbReference type="KEGG" id="sbu:SpiBuddy_1544"/>
<proteinExistence type="predicted"/>
<dbReference type="InterPro" id="IPR000415">
    <property type="entry name" value="Nitroreductase-like"/>
</dbReference>
<organism evidence="2 3">
    <name type="scientific">Sphaerochaeta globosa (strain ATCC BAA-1886 / DSM 22777 / Buddy)</name>
    <name type="common">Spirochaeta sp. (strain Buddy)</name>
    <dbReference type="NCBI Taxonomy" id="158189"/>
    <lineage>
        <taxon>Bacteria</taxon>
        <taxon>Pseudomonadati</taxon>
        <taxon>Spirochaetota</taxon>
        <taxon>Spirochaetia</taxon>
        <taxon>Spirochaetales</taxon>
        <taxon>Sphaerochaetaceae</taxon>
        <taxon>Sphaerochaeta</taxon>
    </lineage>
</organism>
<evidence type="ECO:0000313" key="2">
    <source>
        <dbReference type="EMBL" id="ADY13369.1"/>
    </source>
</evidence>
<dbReference type="SUPFAM" id="SSF55469">
    <property type="entry name" value="FMN-dependent nitroreductase-like"/>
    <property type="match status" value="1"/>
</dbReference>
<keyword evidence="3" id="KW-1185">Reference proteome</keyword>
<gene>
    <name evidence="2" type="ordered locus">SpiBuddy_1544</name>
</gene>
<dbReference type="STRING" id="158189.SpiBuddy_1544"/>
<sequence>MQEYYDQIFRRKSFHRFTKPFKSLTAEQLAQIELCFSTVKPLVEDIRTLLRIVPISQTSCRQGEYALLLYSERKQGYAQNIGYIGEQLDLFLAKENIGACWYGMGRPKEREYEGLHFVCMLCIANQDGDSFRTKENSLNRLEIPEMWEGEGRGDLACVVRLAPSACNTQPWLMVQQGDVLLVHRVFRKRGIIPPSLVSYYQSMDIGIFLLFLELALEHATTKYCRTLYMEDQKDERSVLTARYILQK</sequence>
<dbReference type="Proteomes" id="UP000008466">
    <property type="component" value="Chromosome"/>
</dbReference>
<dbReference type="InterPro" id="IPR029478">
    <property type="entry name" value="TM1586_NiRdase"/>
</dbReference>
<evidence type="ECO:0000259" key="1">
    <source>
        <dbReference type="Pfam" id="PF14512"/>
    </source>
</evidence>
<dbReference type="HOGENOM" id="CLU_070562_1_1_12"/>
<dbReference type="RefSeq" id="WP_013607219.1">
    <property type="nucleotide sequence ID" value="NC_015152.1"/>
</dbReference>
<accession>F0RZ88</accession>